<dbReference type="Gene3D" id="3.40.50.720">
    <property type="entry name" value="NAD(P)-binding Rossmann-like Domain"/>
    <property type="match status" value="1"/>
</dbReference>
<dbReference type="SUPFAM" id="SSF51735">
    <property type="entry name" value="NAD(P)-binding Rossmann-fold domains"/>
    <property type="match status" value="1"/>
</dbReference>
<dbReference type="GO" id="GO:0016491">
    <property type="term" value="F:oxidoreductase activity"/>
    <property type="evidence" value="ECO:0007669"/>
    <property type="project" value="UniProtKB-KW"/>
</dbReference>
<dbReference type="Pfam" id="PF00106">
    <property type="entry name" value="adh_short"/>
    <property type="match status" value="1"/>
</dbReference>
<evidence type="ECO:0000313" key="7">
    <source>
        <dbReference type="Proteomes" id="UP000247602"/>
    </source>
</evidence>
<sequence>MTGAMPAPVGPGRVAVVTGAASGIGLALSRRFATEGMAVVLADVEGPALEAAAAGLADQGARVRTVVTDVSDADQVDALRDAALAAFGAVHVVCNNAGVGGPHSPLWEISRGDADWVLGVNAGGVLNGIRSFVPVLLEQDAGHVVNTASVFGLFAGTLGVYGPSKHTVVALSEALHLQLREVGARVGVSVLCPGPVATRFGSSDRNRPASAGPATGREVDQESAARMDELLAAGRPPDEVAGLVVDAITGGQFYVLTSTNRIEAIRARAEAIVTGTPPEPPLSFRPAPGPLVG</sequence>
<comment type="similarity">
    <text evidence="1 3">Belongs to the short-chain dehydrogenases/reductases (SDR) family.</text>
</comment>
<dbReference type="InterPro" id="IPR036291">
    <property type="entry name" value="NAD(P)-bd_dom_sf"/>
</dbReference>
<reference evidence="6 7" key="1">
    <citation type="submission" date="2018-06" db="EMBL/GenBank/DDBJ databases">
        <title>Draft genome sequence of Modestobacter versicolor CP153-2.</title>
        <authorList>
            <person name="Gundlapally S.R."/>
        </authorList>
    </citation>
    <scope>NUCLEOTIDE SEQUENCE [LARGE SCALE GENOMIC DNA]</scope>
    <source>
        <strain evidence="6 7">CP153-2</strain>
    </source>
</reference>
<keyword evidence="7" id="KW-1185">Reference proteome</keyword>
<dbReference type="Proteomes" id="UP000247602">
    <property type="component" value="Unassembled WGS sequence"/>
</dbReference>
<feature type="region of interest" description="Disordered" evidence="4">
    <location>
        <begin position="274"/>
        <end position="293"/>
    </location>
</feature>
<organism evidence="6 7">
    <name type="scientific">Modestobacter versicolor</name>
    <dbReference type="NCBI Taxonomy" id="429133"/>
    <lineage>
        <taxon>Bacteria</taxon>
        <taxon>Bacillati</taxon>
        <taxon>Actinomycetota</taxon>
        <taxon>Actinomycetes</taxon>
        <taxon>Geodermatophilales</taxon>
        <taxon>Geodermatophilaceae</taxon>
        <taxon>Modestobacter</taxon>
    </lineage>
</organism>
<evidence type="ECO:0000256" key="2">
    <source>
        <dbReference type="ARBA" id="ARBA00023002"/>
    </source>
</evidence>
<dbReference type="EMBL" id="QKNV01000031">
    <property type="protein sequence ID" value="PZA22450.1"/>
    <property type="molecule type" value="Genomic_DNA"/>
</dbReference>
<feature type="compositionally biased region" description="Pro residues" evidence="4">
    <location>
        <begin position="277"/>
        <end position="293"/>
    </location>
</feature>
<feature type="region of interest" description="Disordered" evidence="4">
    <location>
        <begin position="201"/>
        <end position="221"/>
    </location>
</feature>
<dbReference type="PRINTS" id="PR00080">
    <property type="entry name" value="SDRFAMILY"/>
</dbReference>
<evidence type="ECO:0000259" key="5">
    <source>
        <dbReference type="SMART" id="SM00822"/>
    </source>
</evidence>
<evidence type="ECO:0000256" key="1">
    <source>
        <dbReference type="ARBA" id="ARBA00006484"/>
    </source>
</evidence>
<comment type="caution">
    <text evidence="6">The sequence shown here is derived from an EMBL/GenBank/DDBJ whole genome shotgun (WGS) entry which is preliminary data.</text>
</comment>
<protein>
    <recommendedName>
        <fullName evidence="5">Ketoreductase domain-containing protein</fullName>
    </recommendedName>
</protein>
<evidence type="ECO:0000256" key="3">
    <source>
        <dbReference type="RuleBase" id="RU000363"/>
    </source>
</evidence>
<dbReference type="AlphaFoldDB" id="A0A323VE14"/>
<dbReference type="PRINTS" id="PR00081">
    <property type="entry name" value="GDHRDH"/>
</dbReference>
<dbReference type="PANTHER" id="PTHR44196">
    <property type="entry name" value="DEHYDROGENASE/REDUCTASE SDR FAMILY MEMBER 7B"/>
    <property type="match status" value="1"/>
</dbReference>
<proteinExistence type="inferred from homology"/>
<dbReference type="InterPro" id="IPR002347">
    <property type="entry name" value="SDR_fam"/>
</dbReference>
<name>A0A323VE14_9ACTN</name>
<evidence type="ECO:0000313" key="6">
    <source>
        <dbReference type="EMBL" id="PZA22450.1"/>
    </source>
</evidence>
<gene>
    <name evidence="6" type="ORF">DMO24_04885</name>
</gene>
<dbReference type="GO" id="GO:0016020">
    <property type="term" value="C:membrane"/>
    <property type="evidence" value="ECO:0007669"/>
    <property type="project" value="TreeGrafter"/>
</dbReference>
<feature type="domain" description="Ketoreductase" evidence="5">
    <location>
        <begin position="13"/>
        <end position="199"/>
    </location>
</feature>
<keyword evidence="2" id="KW-0560">Oxidoreductase</keyword>
<dbReference type="InterPro" id="IPR057326">
    <property type="entry name" value="KR_dom"/>
</dbReference>
<evidence type="ECO:0000256" key="4">
    <source>
        <dbReference type="SAM" id="MobiDB-lite"/>
    </source>
</evidence>
<accession>A0A323VE14</accession>
<dbReference type="PANTHER" id="PTHR44196:SF1">
    <property type="entry name" value="DEHYDROGENASE_REDUCTASE SDR FAMILY MEMBER 7B"/>
    <property type="match status" value="1"/>
</dbReference>
<dbReference type="CDD" id="cd05233">
    <property type="entry name" value="SDR_c"/>
    <property type="match status" value="1"/>
</dbReference>
<dbReference type="SMART" id="SM00822">
    <property type="entry name" value="PKS_KR"/>
    <property type="match status" value="1"/>
</dbReference>